<protein>
    <submittedName>
        <fullName evidence="1">Uncharacterized protein</fullName>
    </submittedName>
</protein>
<accession>A0A9E8MTG5</accession>
<dbReference type="EMBL" id="CP113088">
    <property type="protein sequence ID" value="WAC01118.1"/>
    <property type="molecule type" value="Genomic_DNA"/>
</dbReference>
<evidence type="ECO:0000313" key="1">
    <source>
        <dbReference type="EMBL" id="WAC01118.1"/>
    </source>
</evidence>
<dbReference type="Proteomes" id="UP001164705">
    <property type="component" value="Chromosome"/>
</dbReference>
<dbReference type="AlphaFoldDB" id="A0A9E8MTG5"/>
<dbReference type="KEGG" id="lnu:N7U66_13220"/>
<sequence length="64" mass="7349">MKFVDKNPQYETDLVEITTLVSEKATNGKTFVEIAQYYLVKGDKAKAIHYYLKAEARKLKTSGY</sequence>
<gene>
    <name evidence="1" type="ORF">N7U66_13220</name>
</gene>
<proteinExistence type="predicted"/>
<organism evidence="1 2">
    <name type="scientific">Lacinutrix neustonica</name>
    <dbReference type="NCBI Taxonomy" id="2980107"/>
    <lineage>
        <taxon>Bacteria</taxon>
        <taxon>Pseudomonadati</taxon>
        <taxon>Bacteroidota</taxon>
        <taxon>Flavobacteriia</taxon>
        <taxon>Flavobacteriales</taxon>
        <taxon>Flavobacteriaceae</taxon>
        <taxon>Lacinutrix</taxon>
    </lineage>
</organism>
<evidence type="ECO:0000313" key="2">
    <source>
        <dbReference type="Proteomes" id="UP001164705"/>
    </source>
</evidence>
<name>A0A9E8MTG5_9FLAO</name>
<dbReference type="RefSeq" id="WP_267675733.1">
    <property type="nucleotide sequence ID" value="NZ_CP113088.1"/>
</dbReference>
<reference evidence="1" key="1">
    <citation type="submission" date="2022-11" db="EMBL/GenBank/DDBJ databases">
        <title>Lacinutrix neustonica HL-RS19T sp. nov., isolated from the surface microlayer sample of brackish Lake Shihwa.</title>
        <authorList>
            <person name="Choi J.Y."/>
            <person name="Hwang C.Y."/>
        </authorList>
    </citation>
    <scope>NUCLEOTIDE SEQUENCE</scope>
    <source>
        <strain evidence="1">HL-RS19</strain>
    </source>
</reference>
<keyword evidence="2" id="KW-1185">Reference proteome</keyword>